<evidence type="ECO:0000256" key="6">
    <source>
        <dbReference type="SAM" id="Phobius"/>
    </source>
</evidence>
<dbReference type="InterPro" id="IPR000859">
    <property type="entry name" value="CUB_dom"/>
</dbReference>
<dbReference type="Proteomes" id="UP000030746">
    <property type="component" value="Unassembled WGS sequence"/>
</dbReference>
<dbReference type="STRING" id="225164.V4AYG8"/>
<dbReference type="AlphaFoldDB" id="V4AYG8"/>
<dbReference type="KEGG" id="lgi:LOTGIDRAFT_171848"/>
<dbReference type="RefSeq" id="XP_009046669.1">
    <property type="nucleotide sequence ID" value="XM_009048421.1"/>
</dbReference>
<keyword evidence="3" id="KW-1015">Disulfide bond</keyword>
<organism evidence="9 10">
    <name type="scientific">Lottia gigantea</name>
    <name type="common">Giant owl limpet</name>
    <dbReference type="NCBI Taxonomy" id="225164"/>
    <lineage>
        <taxon>Eukaryota</taxon>
        <taxon>Metazoa</taxon>
        <taxon>Spiralia</taxon>
        <taxon>Lophotrochozoa</taxon>
        <taxon>Mollusca</taxon>
        <taxon>Gastropoda</taxon>
        <taxon>Patellogastropoda</taxon>
        <taxon>Lottioidea</taxon>
        <taxon>Lottiidae</taxon>
        <taxon>Lottia</taxon>
    </lineage>
</organism>
<accession>V4AYG8</accession>
<dbReference type="CTD" id="20241929"/>
<keyword evidence="6" id="KW-1133">Transmembrane helix</keyword>
<comment type="caution">
    <text evidence="5">Lacks conserved residue(s) required for the propagation of feature annotation.</text>
</comment>
<dbReference type="GeneID" id="20241929"/>
<keyword evidence="1 7" id="KW-0732">Signal</keyword>
<feature type="domain" description="CUB" evidence="8">
    <location>
        <begin position="21"/>
        <end position="136"/>
    </location>
</feature>
<proteinExistence type="predicted"/>
<dbReference type="EMBL" id="KB200149">
    <property type="protein sequence ID" value="ESP02648.1"/>
    <property type="molecule type" value="Genomic_DNA"/>
</dbReference>
<name>V4AYG8_LOTGI</name>
<keyword evidence="2" id="KW-0677">Repeat</keyword>
<dbReference type="PANTHER" id="PTHR24251">
    <property type="entry name" value="OVOCHYMASE-RELATED"/>
    <property type="match status" value="1"/>
</dbReference>
<feature type="chain" id="PRO_5004717084" description="CUB domain-containing protein" evidence="7">
    <location>
        <begin position="21"/>
        <end position="270"/>
    </location>
</feature>
<keyword evidence="6" id="KW-0812">Transmembrane</keyword>
<evidence type="ECO:0000259" key="8">
    <source>
        <dbReference type="PROSITE" id="PS01180"/>
    </source>
</evidence>
<dbReference type="SUPFAM" id="SSF49854">
    <property type="entry name" value="Spermadhesin, CUB domain"/>
    <property type="match status" value="1"/>
</dbReference>
<evidence type="ECO:0000256" key="7">
    <source>
        <dbReference type="SAM" id="SignalP"/>
    </source>
</evidence>
<feature type="signal peptide" evidence="7">
    <location>
        <begin position="1"/>
        <end position="20"/>
    </location>
</feature>
<evidence type="ECO:0000256" key="1">
    <source>
        <dbReference type="ARBA" id="ARBA00022729"/>
    </source>
</evidence>
<keyword evidence="4" id="KW-0325">Glycoprotein</keyword>
<keyword evidence="10" id="KW-1185">Reference proteome</keyword>
<dbReference type="FunFam" id="2.60.120.290:FF:000003">
    <property type="entry name" value="Neuropilin"/>
    <property type="match status" value="1"/>
</dbReference>
<dbReference type="OMA" id="NFMVITA"/>
<dbReference type="Pfam" id="PF00431">
    <property type="entry name" value="CUB"/>
    <property type="match status" value="1"/>
</dbReference>
<dbReference type="HOGENOM" id="CLU_1031666_0_0_1"/>
<reference evidence="9 10" key="1">
    <citation type="journal article" date="2013" name="Nature">
        <title>Insights into bilaterian evolution from three spiralian genomes.</title>
        <authorList>
            <person name="Simakov O."/>
            <person name="Marletaz F."/>
            <person name="Cho S.J."/>
            <person name="Edsinger-Gonzales E."/>
            <person name="Havlak P."/>
            <person name="Hellsten U."/>
            <person name="Kuo D.H."/>
            <person name="Larsson T."/>
            <person name="Lv J."/>
            <person name="Arendt D."/>
            <person name="Savage R."/>
            <person name="Osoegawa K."/>
            <person name="de Jong P."/>
            <person name="Grimwood J."/>
            <person name="Chapman J.A."/>
            <person name="Shapiro H."/>
            <person name="Aerts A."/>
            <person name="Otillar R.P."/>
            <person name="Terry A.Y."/>
            <person name="Boore J.L."/>
            <person name="Grigoriev I.V."/>
            <person name="Lindberg D.R."/>
            <person name="Seaver E.C."/>
            <person name="Weisblat D.A."/>
            <person name="Putnam N.H."/>
            <person name="Rokhsar D.S."/>
        </authorList>
    </citation>
    <scope>NUCLEOTIDE SEQUENCE [LARGE SCALE GENOMIC DNA]</scope>
</reference>
<dbReference type="PANTHER" id="PTHR24251:SF37">
    <property type="entry name" value="CUB DOMAIN-CONTAINING PROTEIN"/>
    <property type="match status" value="1"/>
</dbReference>
<dbReference type="InterPro" id="IPR035914">
    <property type="entry name" value="Sperma_CUB_dom_sf"/>
</dbReference>
<evidence type="ECO:0000313" key="10">
    <source>
        <dbReference type="Proteomes" id="UP000030746"/>
    </source>
</evidence>
<evidence type="ECO:0000256" key="4">
    <source>
        <dbReference type="ARBA" id="ARBA00023180"/>
    </source>
</evidence>
<evidence type="ECO:0000256" key="2">
    <source>
        <dbReference type="ARBA" id="ARBA00022737"/>
    </source>
</evidence>
<dbReference type="OrthoDB" id="6162457at2759"/>
<gene>
    <name evidence="9" type="ORF">LOTGIDRAFT_171848</name>
</gene>
<evidence type="ECO:0000256" key="3">
    <source>
        <dbReference type="ARBA" id="ARBA00023157"/>
    </source>
</evidence>
<dbReference type="Gene3D" id="2.60.120.290">
    <property type="entry name" value="Spermadhesin, CUB domain"/>
    <property type="match status" value="1"/>
</dbReference>
<dbReference type="SMART" id="SM00042">
    <property type="entry name" value="CUB"/>
    <property type="match status" value="1"/>
</dbReference>
<protein>
    <recommendedName>
        <fullName evidence="8">CUB domain-containing protein</fullName>
    </recommendedName>
</protein>
<feature type="transmembrane region" description="Helical" evidence="6">
    <location>
        <begin position="151"/>
        <end position="177"/>
    </location>
</feature>
<evidence type="ECO:0000313" key="9">
    <source>
        <dbReference type="EMBL" id="ESP02648.1"/>
    </source>
</evidence>
<dbReference type="CDD" id="cd00041">
    <property type="entry name" value="CUB"/>
    <property type="match status" value="1"/>
</dbReference>
<dbReference type="PROSITE" id="PS01180">
    <property type="entry name" value="CUB"/>
    <property type="match status" value="1"/>
</dbReference>
<keyword evidence="6" id="KW-0472">Membrane</keyword>
<evidence type="ECO:0000256" key="5">
    <source>
        <dbReference type="PROSITE-ProRule" id="PRU00059"/>
    </source>
</evidence>
<sequence>MMKTLLSVPLYLLLLDGVSSTSVLLTATATPQYFTSPNYPSNYPSNVDDTIRIISSRPDWKVAIEFTDFRLESSSSCTYDKLKIYDGEPIYSSLEGTHCGYNEPDHLFSSSNKASMVFKTDSSGQYKGFRFKYFASEDYPFEDDSVLRSTLILYICLGVFIPIGAILFLIFIVFLCYHAGKSKRTRVADMRIGQQNMRAQMINAHHVQGGHHVIPVHTISGPSAPMQQQPPMYAPPPYDTMDYSTSGVPPPFNYLDPDSSHDKNQRLFSF</sequence>